<dbReference type="AlphaFoldDB" id="A0A2N3NCZ3"/>
<evidence type="ECO:0000256" key="2">
    <source>
        <dbReference type="ARBA" id="ARBA00004394"/>
    </source>
</evidence>
<feature type="region of interest" description="Disordered" evidence="7">
    <location>
        <begin position="364"/>
        <end position="384"/>
    </location>
</feature>
<evidence type="ECO:0000256" key="3">
    <source>
        <dbReference type="ARBA" id="ARBA00022692"/>
    </source>
</evidence>
<keyword evidence="11" id="KW-1185">Reference proteome</keyword>
<dbReference type="STRING" id="41688.A0A2N3NCZ3"/>
<feature type="transmembrane region" description="Helical" evidence="8">
    <location>
        <begin position="167"/>
        <end position="186"/>
    </location>
</feature>
<dbReference type="PANTHER" id="PTHR16133">
    <property type="entry name" value="SOLUTE CARRIER FAMILY 39 ZINC TRANSPORTER , MEMBER 9-RELATED"/>
    <property type="match status" value="1"/>
</dbReference>
<feature type="signal peptide" evidence="9">
    <location>
        <begin position="1"/>
        <end position="17"/>
    </location>
</feature>
<evidence type="ECO:0000313" key="10">
    <source>
        <dbReference type="EMBL" id="PKS10310.1"/>
    </source>
</evidence>
<dbReference type="Pfam" id="PF02535">
    <property type="entry name" value="Zip"/>
    <property type="match status" value="1"/>
</dbReference>
<evidence type="ECO:0000256" key="5">
    <source>
        <dbReference type="ARBA" id="ARBA00023034"/>
    </source>
</evidence>
<dbReference type="InterPro" id="IPR045891">
    <property type="entry name" value="ZIP9"/>
</dbReference>
<reference evidence="10 11" key="1">
    <citation type="journal article" date="2017" name="G3 (Bethesda)">
        <title>First Draft Genome Sequence of the Pathogenic Fungus Lomentospora prolificans (Formerly Scedosporium prolificans).</title>
        <authorList>
            <person name="Luo R."/>
            <person name="Zimin A."/>
            <person name="Workman R."/>
            <person name="Fan Y."/>
            <person name="Pertea G."/>
            <person name="Grossman N."/>
            <person name="Wear M.P."/>
            <person name="Jia B."/>
            <person name="Miller H."/>
            <person name="Casadevall A."/>
            <person name="Timp W."/>
            <person name="Zhang S.X."/>
            <person name="Salzberg S.L."/>
        </authorList>
    </citation>
    <scope>NUCLEOTIDE SEQUENCE [LARGE SCALE GENOMIC DNA]</scope>
    <source>
        <strain evidence="10 11">JHH-5317</strain>
    </source>
</reference>
<evidence type="ECO:0000256" key="1">
    <source>
        <dbReference type="ARBA" id="ARBA00004127"/>
    </source>
</evidence>
<feature type="compositionally biased region" description="Polar residues" evidence="7">
    <location>
        <begin position="370"/>
        <end position="382"/>
    </location>
</feature>
<feature type="compositionally biased region" description="Basic and acidic residues" evidence="7">
    <location>
        <begin position="134"/>
        <end position="151"/>
    </location>
</feature>
<dbReference type="Proteomes" id="UP000233524">
    <property type="component" value="Unassembled WGS sequence"/>
</dbReference>
<dbReference type="GO" id="GO:0000139">
    <property type="term" value="C:Golgi membrane"/>
    <property type="evidence" value="ECO:0007669"/>
    <property type="project" value="UniProtKB-SubCell"/>
</dbReference>
<sequence length="408" mass="43090">MGGLILLLTLCVIMAVALDIAKLTRTPISSFFAGAVPLSMSLTQSQLRFVSNIGVGILVGTSMVVIIPEGINALVPHPATGHSHKVRAVDPSSAFSARSPLGLSLDGDVPTVNAYVRPRGFSTGRSEEEDSGEEHDHQPHGDEGEHGHEDSPDTSPPKSVHEDHFELPTFGIGFSMILGFILMFLIDKLPKHAAGSRPVQQARDIRLDSLSIASSEPNNDDESGAFLGIMGSSPKQSKSVATTTGLVIHAAADGIAMGASSSTSNTRLGFIIFIAIMVHKAPAAFGLTSVLLRQGLSKRATRAHLLIFSLAAPAGAVATWFLIAILGGSNLEGENGQWWTGMLLLFSAGTFLYVAIHAMQDDGHSHHDQPTMNGYSDSSQGKSPELRDTLAVVGGMLLPLLTHLGHQH</sequence>
<dbReference type="InterPro" id="IPR003689">
    <property type="entry name" value="ZIP"/>
</dbReference>
<evidence type="ECO:0008006" key="12">
    <source>
        <dbReference type="Google" id="ProtNLM"/>
    </source>
</evidence>
<keyword evidence="5" id="KW-0333">Golgi apparatus</keyword>
<feature type="transmembrane region" description="Helical" evidence="8">
    <location>
        <begin position="270"/>
        <end position="292"/>
    </location>
</feature>
<keyword evidence="6 8" id="KW-0472">Membrane</keyword>
<feature type="transmembrane region" description="Helical" evidence="8">
    <location>
        <begin position="304"/>
        <end position="326"/>
    </location>
</feature>
<feature type="transmembrane region" description="Helical" evidence="8">
    <location>
        <begin position="49"/>
        <end position="67"/>
    </location>
</feature>
<keyword evidence="9" id="KW-0732">Signal</keyword>
<dbReference type="PANTHER" id="PTHR16133:SF0">
    <property type="entry name" value="ZINC_IRON REGULATED TRANSPORTER-RELATED PROTEIN 102B, ISOFORM E"/>
    <property type="match status" value="1"/>
</dbReference>
<feature type="region of interest" description="Disordered" evidence="7">
    <location>
        <begin position="114"/>
        <end position="162"/>
    </location>
</feature>
<evidence type="ECO:0000256" key="8">
    <source>
        <dbReference type="SAM" id="Phobius"/>
    </source>
</evidence>
<comment type="caution">
    <text evidence="10">The sequence shown here is derived from an EMBL/GenBank/DDBJ whole genome shotgun (WGS) entry which is preliminary data.</text>
</comment>
<keyword evidence="3 8" id="KW-0812">Transmembrane</keyword>
<dbReference type="GO" id="GO:0046873">
    <property type="term" value="F:metal ion transmembrane transporter activity"/>
    <property type="evidence" value="ECO:0007669"/>
    <property type="project" value="InterPro"/>
</dbReference>
<evidence type="ECO:0000256" key="9">
    <source>
        <dbReference type="SAM" id="SignalP"/>
    </source>
</evidence>
<gene>
    <name evidence="10" type="ORF">jhhlp_002061</name>
</gene>
<evidence type="ECO:0000256" key="6">
    <source>
        <dbReference type="ARBA" id="ARBA00023136"/>
    </source>
</evidence>
<organism evidence="10 11">
    <name type="scientific">Lomentospora prolificans</name>
    <dbReference type="NCBI Taxonomy" id="41688"/>
    <lineage>
        <taxon>Eukaryota</taxon>
        <taxon>Fungi</taxon>
        <taxon>Dikarya</taxon>
        <taxon>Ascomycota</taxon>
        <taxon>Pezizomycotina</taxon>
        <taxon>Sordariomycetes</taxon>
        <taxon>Hypocreomycetidae</taxon>
        <taxon>Microascales</taxon>
        <taxon>Microascaceae</taxon>
        <taxon>Lomentospora</taxon>
    </lineage>
</organism>
<proteinExistence type="predicted"/>
<evidence type="ECO:0000256" key="7">
    <source>
        <dbReference type="SAM" id="MobiDB-lite"/>
    </source>
</evidence>
<accession>A0A2N3NCZ3</accession>
<dbReference type="VEuPathDB" id="FungiDB:jhhlp_002061"/>
<dbReference type="GO" id="GO:0006829">
    <property type="term" value="P:zinc ion transport"/>
    <property type="evidence" value="ECO:0007669"/>
    <property type="project" value="InterPro"/>
</dbReference>
<name>A0A2N3NCZ3_9PEZI</name>
<dbReference type="OrthoDB" id="19859at2759"/>
<keyword evidence="4 8" id="KW-1133">Transmembrane helix</keyword>
<dbReference type="EMBL" id="NLAX01000008">
    <property type="protein sequence ID" value="PKS10310.1"/>
    <property type="molecule type" value="Genomic_DNA"/>
</dbReference>
<feature type="transmembrane region" description="Helical" evidence="8">
    <location>
        <begin position="338"/>
        <end position="356"/>
    </location>
</feature>
<feature type="chain" id="PRO_5014975667" description="Zinc/iron permease" evidence="9">
    <location>
        <begin position="18"/>
        <end position="408"/>
    </location>
</feature>
<protein>
    <recommendedName>
        <fullName evidence="12">Zinc/iron permease</fullName>
    </recommendedName>
</protein>
<dbReference type="InParanoid" id="A0A2N3NCZ3"/>
<comment type="subcellular location">
    <subcellularLocation>
        <location evidence="1">Endomembrane system</location>
        <topology evidence="1">Multi-pass membrane protein</topology>
    </subcellularLocation>
    <subcellularLocation>
        <location evidence="2">Golgi apparatus membrane</location>
    </subcellularLocation>
</comment>
<evidence type="ECO:0000313" key="11">
    <source>
        <dbReference type="Proteomes" id="UP000233524"/>
    </source>
</evidence>
<evidence type="ECO:0000256" key="4">
    <source>
        <dbReference type="ARBA" id="ARBA00022989"/>
    </source>
</evidence>